<keyword evidence="1" id="KW-1133">Transmembrane helix</keyword>
<keyword evidence="1" id="KW-0812">Transmembrane</keyword>
<proteinExistence type="predicted"/>
<evidence type="ECO:0000313" key="3">
    <source>
        <dbReference type="Proteomes" id="UP000324575"/>
    </source>
</evidence>
<sequence>MIANKTTISQKAKAFFKSKTWKEMLMFLLFVGLAFGFWVLQYARQ</sequence>
<evidence type="ECO:0000313" key="2">
    <source>
        <dbReference type="EMBL" id="KAA6302713.1"/>
    </source>
</evidence>
<dbReference type="Proteomes" id="UP000324575">
    <property type="component" value="Unassembled WGS sequence"/>
</dbReference>
<name>A0A5M8P2N5_9BACT</name>
<organism evidence="2 3">
    <name type="scientific">Candidatus Ordinivivax streblomastigis</name>
    <dbReference type="NCBI Taxonomy" id="2540710"/>
    <lineage>
        <taxon>Bacteria</taxon>
        <taxon>Pseudomonadati</taxon>
        <taxon>Bacteroidota</taxon>
        <taxon>Bacteroidia</taxon>
        <taxon>Bacteroidales</taxon>
        <taxon>Candidatus Ordinivivax</taxon>
    </lineage>
</organism>
<comment type="caution">
    <text evidence="2">The sequence shown here is derived from an EMBL/GenBank/DDBJ whole genome shotgun (WGS) entry which is preliminary data.</text>
</comment>
<gene>
    <name evidence="2" type="ORF">EZS26_001220</name>
</gene>
<dbReference type="AlphaFoldDB" id="A0A5M8P2N5"/>
<evidence type="ECO:0000256" key="1">
    <source>
        <dbReference type="SAM" id="Phobius"/>
    </source>
</evidence>
<protein>
    <submittedName>
        <fullName evidence="2">Uncharacterized protein</fullName>
    </submittedName>
</protein>
<keyword evidence="1" id="KW-0472">Membrane</keyword>
<feature type="transmembrane region" description="Helical" evidence="1">
    <location>
        <begin position="21"/>
        <end position="40"/>
    </location>
</feature>
<reference evidence="2 3" key="1">
    <citation type="submission" date="2019-03" db="EMBL/GenBank/DDBJ databases">
        <title>Single cell metagenomics reveals metabolic interactions within the superorganism composed of flagellate Streblomastix strix and complex community of Bacteroidetes bacteria on its surface.</title>
        <authorList>
            <person name="Treitli S.C."/>
            <person name="Kolisko M."/>
            <person name="Husnik F."/>
            <person name="Keeling P."/>
            <person name="Hampl V."/>
        </authorList>
    </citation>
    <scope>NUCLEOTIDE SEQUENCE [LARGE SCALE GENOMIC DNA]</scope>
    <source>
        <strain evidence="2">St1</strain>
    </source>
</reference>
<accession>A0A5M8P2N5</accession>
<dbReference type="EMBL" id="SNRX01000006">
    <property type="protein sequence ID" value="KAA6302713.1"/>
    <property type="molecule type" value="Genomic_DNA"/>
</dbReference>